<organism evidence="1">
    <name type="scientific">marine sediment metagenome</name>
    <dbReference type="NCBI Taxonomy" id="412755"/>
    <lineage>
        <taxon>unclassified sequences</taxon>
        <taxon>metagenomes</taxon>
        <taxon>ecological metagenomes</taxon>
    </lineage>
</organism>
<dbReference type="PANTHER" id="PTHR32305">
    <property type="match status" value="1"/>
</dbReference>
<dbReference type="Pfam" id="PF05593">
    <property type="entry name" value="RHS_repeat"/>
    <property type="match status" value="1"/>
</dbReference>
<dbReference type="InterPro" id="IPR031325">
    <property type="entry name" value="RHS_repeat"/>
</dbReference>
<dbReference type="Gene3D" id="2.180.10.10">
    <property type="entry name" value="RHS repeat-associated core"/>
    <property type="match status" value="1"/>
</dbReference>
<dbReference type="NCBIfam" id="TIGR01643">
    <property type="entry name" value="YD_repeat_2x"/>
    <property type="match status" value="1"/>
</dbReference>
<feature type="non-terminal residue" evidence="1">
    <location>
        <position position="234"/>
    </location>
</feature>
<gene>
    <name evidence="1" type="ORF">S03H2_41728</name>
</gene>
<dbReference type="InterPro" id="IPR050708">
    <property type="entry name" value="T6SS_VgrG/RHS"/>
</dbReference>
<dbReference type="InterPro" id="IPR006530">
    <property type="entry name" value="YD"/>
</dbReference>
<reference evidence="1" key="1">
    <citation type="journal article" date="2014" name="Front. Microbiol.">
        <title>High frequency of phylogenetically diverse reductive dehalogenase-homologous genes in deep subseafloor sedimentary metagenomes.</title>
        <authorList>
            <person name="Kawai M."/>
            <person name="Futagami T."/>
            <person name="Toyoda A."/>
            <person name="Takaki Y."/>
            <person name="Nishi S."/>
            <person name="Hori S."/>
            <person name="Arai W."/>
            <person name="Tsubouchi T."/>
            <person name="Morono Y."/>
            <person name="Uchiyama I."/>
            <person name="Ito T."/>
            <person name="Fujiyama A."/>
            <person name="Inagaki F."/>
            <person name="Takami H."/>
        </authorList>
    </citation>
    <scope>NUCLEOTIDE SEQUENCE</scope>
    <source>
        <strain evidence="1">Expedition CK06-06</strain>
    </source>
</reference>
<proteinExistence type="predicted"/>
<dbReference type="PANTHER" id="PTHR32305:SF15">
    <property type="entry name" value="PROTEIN RHSA-RELATED"/>
    <property type="match status" value="1"/>
</dbReference>
<comment type="caution">
    <text evidence="1">The sequence shown here is derived from an EMBL/GenBank/DDBJ whole genome shotgun (WGS) entry which is preliminary data.</text>
</comment>
<dbReference type="EMBL" id="BARU01025936">
    <property type="protein sequence ID" value="GAH72281.1"/>
    <property type="molecule type" value="Genomic_DNA"/>
</dbReference>
<sequence>MNMKRKIFPAGNYIDYWYDPNGNLLKISKEPNDGDPNIVTSYTYEPHFNFVKTVADPMGNVTTLDYNDTNGDLNSITYPEVNTPSGKQQPVVNFSYDSNGQVETITAPDGIVTKLEYGADEVNEPNNYGRLVKVIMDYNETASNALNITSEYEYDALGRVSEVNDPNGYKTKLAYNALDLLTKITDPCTNVTNFSYNKVKKISQIEREITSEPNQIIKYAYDILDNLKRVTDPC</sequence>
<accession>X1HQ47</accession>
<evidence type="ECO:0000313" key="1">
    <source>
        <dbReference type="EMBL" id="GAH72281.1"/>
    </source>
</evidence>
<name>X1HQ47_9ZZZZ</name>
<dbReference type="AlphaFoldDB" id="X1HQ47"/>
<protein>
    <submittedName>
        <fullName evidence="1">Uncharacterized protein</fullName>
    </submittedName>
</protein>